<evidence type="ECO:0000313" key="14">
    <source>
        <dbReference type="EMBL" id="PWJ78986.1"/>
    </source>
</evidence>
<organism evidence="14 15">
    <name type="scientific">Murimonas intestini</name>
    <dbReference type="NCBI Taxonomy" id="1337051"/>
    <lineage>
        <taxon>Bacteria</taxon>
        <taxon>Bacillati</taxon>
        <taxon>Bacillota</taxon>
        <taxon>Clostridia</taxon>
        <taxon>Lachnospirales</taxon>
        <taxon>Lachnospiraceae</taxon>
        <taxon>Murimonas</taxon>
    </lineage>
</organism>
<dbReference type="RefSeq" id="WP_109624419.1">
    <property type="nucleotide sequence ID" value="NZ_CABJAT010000001.1"/>
</dbReference>
<proteinExistence type="inferred from homology"/>
<dbReference type="InterPro" id="IPR002912">
    <property type="entry name" value="ACT_dom"/>
</dbReference>
<dbReference type="CDD" id="cd04879">
    <property type="entry name" value="ACT_3PGDH-like"/>
    <property type="match status" value="1"/>
</dbReference>
<dbReference type="InterPro" id="IPR051318">
    <property type="entry name" value="Fe-S_L-Ser"/>
</dbReference>
<sequence>MKIISAFDVVGPEMIGPSSSHTAGALKIAQLARNLAGSGIVKVRFVLYGSFAKTYHGHGTDKALTAGIMGFSANDKRIREAERLAREAGIEVSFVSDTEDTPIHPNTVDVVMSMENGTSMTVTGISVGGGKAYIVKINGEDISLSGEYCTLFVHQKDSPGVMAHITTAFRDTNLNIAAMRLFRTKKGQDAYSVIESDDMIPEEVVKRIMVNPDIYIAKIITL</sequence>
<dbReference type="PROSITE" id="PS51671">
    <property type="entry name" value="ACT"/>
    <property type="match status" value="1"/>
</dbReference>
<keyword evidence="8 11" id="KW-0411">Iron-sulfur</keyword>
<dbReference type="SUPFAM" id="SSF55021">
    <property type="entry name" value="ACT-like"/>
    <property type="match status" value="1"/>
</dbReference>
<evidence type="ECO:0000256" key="12">
    <source>
        <dbReference type="RuleBase" id="RU366059"/>
    </source>
</evidence>
<evidence type="ECO:0000256" key="4">
    <source>
        <dbReference type="ARBA" id="ARBA00022432"/>
    </source>
</evidence>
<evidence type="ECO:0000256" key="9">
    <source>
        <dbReference type="ARBA" id="ARBA00023239"/>
    </source>
</evidence>
<keyword evidence="6 11" id="KW-0479">Metal-binding</keyword>
<dbReference type="GO" id="GO:0003941">
    <property type="term" value="F:L-serine ammonia-lyase activity"/>
    <property type="evidence" value="ECO:0007669"/>
    <property type="project" value="UniProtKB-UniRule"/>
</dbReference>
<dbReference type="PIRSF" id="PIRSF036692">
    <property type="entry name" value="SDH_B"/>
    <property type="match status" value="1"/>
</dbReference>
<evidence type="ECO:0000256" key="11">
    <source>
        <dbReference type="PIRNR" id="PIRNR036692"/>
    </source>
</evidence>
<accession>A0AB73T9V2</accession>
<comment type="cofactor">
    <cofactor evidence="1 12">
        <name>[4Fe-4S] cluster</name>
        <dbReference type="ChEBI" id="CHEBI:49883"/>
    </cofactor>
</comment>
<comment type="similarity">
    <text evidence="3 11 12">Belongs to the iron-sulfur dependent L-serine dehydratase family.</text>
</comment>
<keyword evidence="15" id="KW-1185">Reference proteome</keyword>
<evidence type="ECO:0000256" key="10">
    <source>
        <dbReference type="ARBA" id="ARBA00049406"/>
    </source>
</evidence>
<comment type="catalytic activity">
    <reaction evidence="10 11 12">
        <text>L-serine = pyruvate + NH4(+)</text>
        <dbReference type="Rhea" id="RHEA:19169"/>
        <dbReference type="ChEBI" id="CHEBI:15361"/>
        <dbReference type="ChEBI" id="CHEBI:28938"/>
        <dbReference type="ChEBI" id="CHEBI:33384"/>
        <dbReference type="EC" id="4.3.1.17"/>
    </reaction>
</comment>
<evidence type="ECO:0000256" key="7">
    <source>
        <dbReference type="ARBA" id="ARBA00023004"/>
    </source>
</evidence>
<dbReference type="PANTHER" id="PTHR30182:SF12">
    <property type="entry name" value="L-SERINE DEHYDRATASE, BETA CHAIN-RELATED"/>
    <property type="match status" value="1"/>
</dbReference>
<dbReference type="GO" id="GO:0046872">
    <property type="term" value="F:metal ion binding"/>
    <property type="evidence" value="ECO:0007669"/>
    <property type="project" value="UniProtKB-UniRule"/>
</dbReference>
<dbReference type="EMBL" id="QGGY01000001">
    <property type="protein sequence ID" value="PWJ78986.1"/>
    <property type="molecule type" value="Genomic_DNA"/>
</dbReference>
<evidence type="ECO:0000256" key="6">
    <source>
        <dbReference type="ARBA" id="ARBA00022723"/>
    </source>
</evidence>
<dbReference type="Pfam" id="PF03315">
    <property type="entry name" value="SDH_beta"/>
    <property type="match status" value="1"/>
</dbReference>
<evidence type="ECO:0000256" key="2">
    <source>
        <dbReference type="ARBA" id="ARBA00004742"/>
    </source>
</evidence>
<protein>
    <recommendedName>
        <fullName evidence="11">L-serine deaminase</fullName>
    </recommendedName>
</protein>
<keyword evidence="5 11" id="KW-0004">4Fe-4S</keyword>
<dbReference type="NCBIfam" id="TIGR00719">
    <property type="entry name" value="sda_beta"/>
    <property type="match status" value="1"/>
</dbReference>
<evidence type="ECO:0000313" key="15">
    <source>
        <dbReference type="Proteomes" id="UP000245412"/>
    </source>
</evidence>
<evidence type="ECO:0000259" key="13">
    <source>
        <dbReference type="PROSITE" id="PS51671"/>
    </source>
</evidence>
<keyword evidence="7 11" id="KW-0408">Iron</keyword>
<dbReference type="InterPro" id="IPR029009">
    <property type="entry name" value="ASB_dom_sf"/>
</dbReference>
<keyword evidence="9 11" id="KW-0456">Lyase</keyword>
<dbReference type="InterPro" id="IPR045865">
    <property type="entry name" value="ACT-like_dom_sf"/>
</dbReference>
<keyword evidence="4 11" id="KW-0312">Gluconeogenesis</keyword>
<dbReference type="Gene3D" id="3.30.70.260">
    <property type="match status" value="1"/>
</dbReference>
<dbReference type="PANTHER" id="PTHR30182">
    <property type="entry name" value="L-SERINE DEHYDRATASE"/>
    <property type="match status" value="1"/>
</dbReference>
<evidence type="ECO:0000256" key="3">
    <source>
        <dbReference type="ARBA" id="ARBA00008636"/>
    </source>
</evidence>
<dbReference type="Proteomes" id="UP000245412">
    <property type="component" value="Unassembled WGS sequence"/>
</dbReference>
<reference evidence="14 15" key="1">
    <citation type="submission" date="2018-05" db="EMBL/GenBank/DDBJ databases">
        <authorList>
            <person name="Goeker M."/>
            <person name="Huntemann M."/>
            <person name="Clum A."/>
            <person name="Pillay M."/>
            <person name="Palaniappan K."/>
            <person name="Varghese N."/>
            <person name="Mikhailova N."/>
            <person name="Stamatis D."/>
            <person name="Reddy T."/>
            <person name="Daum C."/>
            <person name="Shapiro N."/>
            <person name="Ivanova N."/>
            <person name="Kyrpides N."/>
            <person name="Woyke T."/>
        </authorList>
    </citation>
    <scope>NUCLEOTIDE SEQUENCE [LARGE SCALE GENOMIC DNA]</scope>
    <source>
        <strain evidence="14 15">DSM 26524</strain>
    </source>
</reference>
<dbReference type="GO" id="GO:0006094">
    <property type="term" value="P:gluconeogenesis"/>
    <property type="evidence" value="ECO:0007669"/>
    <property type="project" value="UniProtKB-UniRule"/>
</dbReference>
<dbReference type="InterPro" id="IPR005131">
    <property type="entry name" value="Ser_deHydtase_bsu"/>
</dbReference>
<dbReference type="AlphaFoldDB" id="A0AB73T9V2"/>
<gene>
    <name evidence="14" type="ORF">C7383_101363</name>
</gene>
<feature type="domain" description="ACT" evidence="13">
    <location>
        <begin position="150"/>
        <end position="222"/>
    </location>
</feature>
<evidence type="ECO:0000256" key="1">
    <source>
        <dbReference type="ARBA" id="ARBA00001966"/>
    </source>
</evidence>
<name>A0AB73T9V2_9FIRM</name>
<dbReference type="GO" id="GO:0051539">
    <property type="term" value="F:4 iron, 4 sulfur cluster binding"/>
    <property type="evidence" value="ECO:0007669"/>
    <property type="project" value="UniProtKB-UniRule"/>
</dbReference>
<dbReference type="Pfam" id="PF01842">
    <property type="entry name" value="ACT"/>
    <property type="match status" value="1"/>
</dbReference>
<dbReference type="Gene3D" id="3.30.1330.90">
    <property type="entry name" value="D-3-phosphoglycerate dehydrogenase, domain 3"/>
    <property type="match status" value="1"/>
</dbReference>
<comment type="caution">
    <text evidence="14">The sequence shown here is derived from an EMBL/GenBank/DDBJ whole genome shotgun (WGS) entry which is preliminary data.</text>
</comment>
<dbReference type="InterPro" id="IPR004643">
    <property type="entry name" value="Fe-S_L-Ser_bsu"/>
</dbReference>
<evidence type="ECO:0000256" key="5">
    <source>
        <dbReference type="ARBA" id="ARBA00022485"/>
    </source>
</evidence>
<comment type="pathway">
    <text evidence="2 11">Carbohydrate biosynthesis; gluconeogenesis.</text>
</comment>
<dbReference type="SUPFAM" id="SSF143548">
    <property type="entry name" value="Serine metabolism enzymes domain"/>
    <property type="match status" value="1"/>
</dbReference>
<evidence type="ECO:0000256" key="8">
    <source>
        <dbReference type="ARBA" id="ARBA00023014"/>
    </source>
</evidence>